<evidence type="ECO:0000256" key="2">
    <source>
        <dbReference type="ARBA" id="ARBA00009236"/>
    </source>
</evidence>
<dbReference type="CDD" id="cd06451">
    <property type="entry name" value="AGAT_like"/>
    <property type="match status" value="1"/>
</dbReference>
<dbReference type="PANTHER" id="PTHR21152">
    <property type="entry name" value="AMINOTRANSFERASE CLASS V"/>
    <property type="match status" value="1"/>
</dbReference>
<comment type="cofactor">
    <cofactor evidence="1 8">
        <name>pyridoxal 5'-phosphate</name>
        <dbReference type="ChEBI" id="CHEBI:597326"/>
    </cofactor>
</comment>
<feature type="domain" description="Aminotransferase class V" evidence="9">
    <location>
        <begin position="67"/>
        <end position="233"/>
    </location>
</feature>
<dbReference type="InterPro" id="IPR024169">
    <property type="entry name" value="SP_NH2Trfase/AEP_transaminase"/>
</dbReference>
<dbReference type="InterPro" id="IPR015424">
    <property type="entry name" value="PyrdxlP-dep_Trfase"/>
</dbReference>
<dbReference type="GO" id="GO:0019265">
    <property type="term" value="P:glycine biosynthetic process, by transamination of glyoxylate"/>
    <property type="evidence" value="ECO:0007669"/>
    <property type="project" value="TreeGrafter"/>
</dbReference>
<dbReference type="InterPro" id="IPR015421">
    <property type="entry name" value="PyrdxlP-dep_Trfase_major"/>
</dbReference>
<gene>
    <name evidence="10" type="ORF">MHI_LOCUS68193</name>
</gene>
<keyword evidence="11" id="KW-1185">Reference proteome</keyword>
<evidence type="ECO:0000256" key="8">
    <source>
        <dbReference type="PIRSR" id="PIRSR000524-50"/>
    </source>
</evidence>
<feature type="binding site" evidence="7">
    <location>
        <position position="407"/>
    </location>
    <ligand>
        <name>substrate</name>
    </ligand>
</feature>
<feature type="non-terminal residue" evidence="10">
    <location>
        <position position="434"/>
    </location>
</feature>
<dbReference type="EMBL" id="CAJDYZ010001333">
    <property type="protein sequence ID" value="CAD1468790.1"/>
    <property type="molecule type" value="Genomic_DNA"/>
</dbReference>
<dbReference type="PIRSF" id="PIRSF000524">
    <property type="entry name" value="SPT"/>
    <property type="match status" value="1"/>
</dbReference>
<evidence type="ECO:0000256" key="1">
    <source>
        <dbReference type="ARBA" id="ARBA00001933"/>
    </source>
</evidence>
<dbReference type="AlphaFoldDB" id="A0A6V7GUR5"/>
<evidence type="ECO:0000256" key="7">
    <source>
        <dbReference type="PIRSR" id="PIRSR000524-1"/>
    </source>
</evidence>
<dbReference type="Pfam" id="PF00266">
    <property type="entry name" value="Aminotran_5"/>
    <property type="match status" value="1"/>
</dbReference>
<comment type="caution">
    <text evidence="10">The sequence shown here is derived from an EMBL/GenBank/DDBJ whole genome shotgun (WGS) entry which is preliminary data.</text>
</comment>
<dbReference type="InterPro" id="IPR015422">
    <property type="entry name" value="PyrdxlP-dep_Trfase_small"/>
</dbReference>
<protein>
    <recommendedName>
        <fullName evidence="3">alanine--glyoxylate transaminase</fullName>
        <ecNumber evidence="3">2.6.1.44</ecNumber>
    </recommendedName>
</protein>
<dbReference type="OrthoDB" id="7403325at2759"/>
<accession>A0A6V7GUR5</accession>
<dbReference type="Gene3D" id="3.90.1150.10">
    <property type="entry name" value="Aspartate Aminotransferase, domain 1"/>
    <property type="match status" value="1"/>
</dbReference>
<feature type="modified residue" description="N6-(pyridoxal phosphate)lysine" evidence="8">
    <location>
        <position position="222"/>
    </location>
</feature>
<evidence type="ECO:0000313" key="11">
    <source>
        <dbReference type="Proteomes" id="UP000752696"/>
    </source>
</evidence>
<keyword evidence="4" id="KW-0032">Aminotransferase</keyword>
<dbReference type="GO" id="GO:0008453">
    <property type="term" value="F:alanine-glyoxylate transaminase activity"/>
    <property type="evidence" value="ECO:0007669"/>
    <property type="project" value="UniProtKB-EC"/>
</dbReference>
<comment type="similarity">
    <text evidence="2">Belongs to the class-V pyridoxal-phosphate-dependent aminotransferase family.</text>
</comment>
<evidence type="ECO:0000313" key="10">
    <source>
        <dbReference type="EMBL" id="CAD1468790.1"/>
    </source>
</evidence>
<evidence type="ECO:0000256" key="6">
    <source>
        <dbReference type="ARBA" id="ARBA00022898"/>
    </source>
</evidence>
<reference evidence="10" key="1">
    <citation type="submission" date="2020-07" db="EMBL/GenBank/DDBJ databases">
        <authorList>
            <person name="Nazaruddin N."/>
        </authorList>
    </citation>
    <scope>NUCLEOTIDE SEQUENCE</scope>
</reference>
<evidence type="ECO:0000256" key="5">
    <source>
        <dbReference type="ARBA" id="ARBA00022679"/>
    </source>
</evidence>
<name>A0A6V7GUR5_9HYME</name>
<keyword evidence="6 8" id="KW-0663">Pyridoxal phosphate</keyword>
<dbReference type="InterPro" id="IPR000192">
    <property type="entry name" value="Aminotrans_V_dom"/>
</dbReference>
<proteinExistence type="inferred from homology"/>
<evidence type="ECO:0000259" key="9">
    <source>
        <dbReference type="Pfam" id="PF00266"/>
    </source>
</evidence>
<organism evidence="10 11">
    <name type="scientific">Heterotrigona itama</name>
    <dbReference type="NCBI Taxonomy" id="395501"/>
    <lineage>
        <taxon>Eukaryota</taxon>
        <taxon>Metazoa</taxon>
        <taxon>Ecdysozoa</taxon>
        <taxon>Arthropoda</taxon>
        <taxon>Hexapoda</taxon>
        <taxon>Insecta</taxon>
        <taxon>Pterygota</taxon>
        <taxon>Neoptera</taxon>
        <taxon>Endopterygota</taxon>
        <taxon>Hymenoptera</taxon>
        <taxon>Apocrita</taxon>
        <taxon>Aculeata</taxon>
        <taxon>Apoidea</taxon>
        <taxon>Anthophila</taxon>
        <taxon>Apidae</taxon>
        <taxon>Heterotrigona</taxon>
    </lineage>
</organism>
<sequence>CLKKNITKKNIDMYPEWNQLATHRNPPAILKTKLQLPVKILTGPGPTNCSERVLQSLKNQVLGHLHPELMDEIKAGLQYVFQTNNRLTLALSASGHGGMEACLTNLLEPGETVLVVKNGIWGERAADMATRIGVHVRVIETEHTSAVTLEQLETALHRHNPTAVFMVHAESSTGLKQPLKGFGDLIHRYNALFVVDTVASLCGEPFFMDSWGVDATYTGSQKVLGAPPGLSPISFSPLAEYSLFLITPPFILRKPLRNGNFITIYTRFLCCVRKKLFQRKTKPSSYYLDMTLLGNYWKCFGNESRVYHHTISATLLYGLREALAEIAEEGLQASWIRHANAAARLRRGLELRGLRSYVKIPQYQLSTVISIELPPGVDDTIIVQRAMQNYNVEISRGLGPTVGKILRVGLLGTNATFGKVDLVLRALEILPSKL</sequence>
<dbReference type="FunFam" id="3.40.640.10:FF:000027">
    <property type="entry name" value="Serine--pyruvate aminotransferase, mitochondrial"/>
    <property type="match status" value="1"/>
</dbReference>
<dbReference type="PANTHER" id="PTHR21152:SF40">
    <property type="entry name" value="ALANINE--GLYOXYLATE AMINOTRANSFERASE"/>
    <property type="match status" value="1"/>
</dbReference>
<dbReference type="Proteomes" id="UP000752696">
    <property type="component" value="Unassembled WGS sequence"/>
</dbReference>
<evidence type="ECO:0000256" key="3">
    <source>
        <dbReference type="ARBA" id="ARBA00013049"/>
    </source>
</evidence>
<dbReference type="GO" id="GO:0004760">
    <property type="term" value="F:L-serine-pyruvate transaminase activity"/>
    <property type="evidence" value="ECO:0007669"/>
    <property type="project" value="TreeGrafter"/>
</dbReference>
<evidence type="ECO:0000256" key="4">
    <source>
        <dbReference type="ARBA" id="ARBA00022576"/>
    </source>
</evidence>
<dbReference type="EC" id="2.6.1.44" evidence="3"/>
<keyword evidence="5" id="KW-0808">Transferase</keyword>
<dbReference type="Gene3D" id="3.40.640.10">
    <property type="entry name" value="Type I PLP-dependent aspartate aminotransferase-like (Major domain)"/>
    <property type="match status" value="1"/>
</dbReference>
<dbReference type="GO" id="GO:0005777">
    <property type="term" value="C:peroxisome"/>
    <property type="evidence" value="ECO:0007669"/>
    <property type="project" value="TreeGrafter"/>
</dbReference>
<dbReference type="SUPFAM" id="SSF53383">
    <property type="entry name" value="PLP-dependent transferases"/>
    <property type="match status" value="1"/>
</dbReference>